<dbReference type="OrthoDB" id="1094540at2"/>
<dbReference type="AlphaFoldDB" id="A0A5N5W823"/>
<evidence type="ECO:0000313" key="2">
    <source>
        <dbReference type="EMBL" id="KAB7843664.1"/>
    </source>
</evidence>
<dbReference type="Pfam" id="PF14196">
    <property type="entry name" value="ATC_hydrolase"/>
    <property type="match status" value="1"/>
</dbReference>
<proteinExistence type="predicted"/>
<dbReference type="RefSeq" id="WP_152264052.1">
    <property type="nucleotide sequence ID" value="NZ_VOKX01000032.1"/>
</dbReference>
<gene>
    <name evidence="2" type="ORF">FRZ00_17010</name>
</gene>
<reference evidence="2 3" key="1">
    <citation type="journal article" date="2019" name="Microb. Cell Fact.">
        <title>Exploring novel herbicidin analogues by transcriptional regulator overexpression and MS/MS molecular networking.</title>
        <authorList>
            <person name="Shi Y."/>
            <person name="Gu R."/>
            <person name="Li Y."/>
            <person name="Wang X."/>
            <person name="Ren W."/>
            <person name="Li X."/>
            <person name="Wang L."/>
            <person name="Xie Y."/>
            <person name="Hong B."/>
        </authorList>
    </citation>
    <scope>NUCLEOTIDE SEQUENCE [LARGE SCALE GENOMIC DNA]</scope>
    <source>
        <strain evidence="2 3">US-43</strain>
    </source>
</reference>
<name>A0A5N5W823_STRMB</name>
<evidence type="ECO:0000313" key="3">
    <source>
        <dbReference type="Proteomes" id="UP000327000"/>
    </source>
</evidence>
<comment type="caution">
    <text evidence="2">The sequence shown here is derived from an EMBL/GenBank/DDBJ whole genome shotgun (WGS) entry which is preliminary data.</text>
</comment>
<dbReference type="Proteomes" id="UP000327000">
    <property type="component" value="Unassembled WGS sequence"/>
</dbReference>
<sequence>MTHHSSEPTTSSLVDQTHLAIEAFFTALAEHHSVPDGLASRLRDRYERLRTDQRHLAEDEPSRHNLAFALAVLAAYRELSPGLPDAELLPLLERAFVEPLRAEMLAGVAAALDAAPDPFALMVEFSRRRERDYFGPAFAFSHPRDDDREHIAQVDRCFYHQVLEANGAGRLTPVLCAFDANWSDAVDPERHGFAFERPTTIGHGGPHCPFTFRRTTGREDPPRVTAP</sequence>
<feature type="compositionally biased region" description="Basic and acidic residues" evidence="1">
    <location>
        <begin position="216"/>
        <end position="227"/>
    </location>
</feature>
<dbReference type="InterPro" id="IPR026002">
    <property type="entry name" value="ATC_hydrolase-like"/>
</dbReference>
<organism evidence="2 3">
    <name type="scientific">Streptomyces mobaraensis</name>
    <name type="common">Streptoverticillium mobaraense</name>
    <dbReference type="NCBI Taxonomy" id="35621"/>
    <lineage>
        <taxon>Bacteria</taxon>
        <taxon>Bacillati</taxon>
        <taxon>Actinomycetota</taxon>
        <taxon>Actinomycetes</taxon>
        <taxon>Kitasatosporales</taxon>
        <taxon>Streptomycetaceae</taxon>
        <taxon>Streptomyces</taxon>
    </lineage>
</organism>
<evidence type="ECO:0008006" key="4">
    <source>
        <dbReference type="Google" id="ProtNLM"/>
    </source>
</evidence>
<evidence type="ECO:0000256" key="1">
    <source>
        <dbReference type="SAM" id="MobiDB-lite"/>
    </source>
</evidence>
<dbReference type="EMBL" id="VOKX01000032">
    <property type="protein sequence ID" value="KAB7843664.1"/>
    <property type="molecule type" value="Genomic_DNA"/>
</dbReference>
<keyword evidence="3" id="KW-1185">Reference proteome</keyword>
<feature type="region of interest" description="Disordered" evidence="1">
    <location>
        <begin position="204"/>
        <end position="227"/>
    </location>
</feature>
<protein>
    <recommendedName>
        <fullName evidence="4">L-2-amino-thiazoline-4-carboxylic acid hydrolase</fullName>
    </recommendedName>
</protein>
<accession>A0A5N5W823</accession>